<feature type="transmembrane region" description="Helical" evidence="6">
    <location>
        <begin position="196"/>
        <end position="213"/>
    </location>
</feature>
<evidence type="ECO:0000256" key="6">
    <source>
        <dbReference type="SAM" id="Phobius"/>
    </source>
</evidence>
<feature type="transmembrane region" description="Helical" evidence="6">
    <location>
        <begin position="225"/>
        <end position="245"/>
    </location>
</feature>
<evidence type="ECO:0000256" key="4">
    <source>
        <dbReference type="ARBA" id="ARBA00023136"/>
    </source>
</evidence>
<dbReference type="PANTHER" id="PTHR23051:SF0">
    <property type="entry name" value="SOLUTE CARRIER FAMILY 35 MEMBER F5"/>
    <property type="match status" value="1"/>
</dbReference>
<dbReference type="OrthoDB" id="1436450at2759"/>
<feature type="transmembrane region" description="Helical" evidence="6">
    <location>
        <begin position="90"/>
        <end position="111"/>
    </location>
</feature>
<accession>A0A2J6PT73</accession>
<organism evidence="9 10">
    <name type="scientific">Hyaloscypha hepaticicola</name>
    <dbReference type="NCBI Taxonomy" id="2082293"/>
    <lineage>
        <taxon>Eukaryota</taxon>
        <taxon>Fungi</taxon>
        <taxon>Dikarya</taxon>
        <taxon>Ascomycota</taxon>
        <taxon>Pezizomycotina</taxon>
        <taxon>Leotiomycetes</taxon>
        <taxon>Helotiales</taxon>
        <taxon>Hyaloscyphaceae</taxon>
        <taxon>Hyaloscypha</taxon>
    </lineage>
</organism>
<dbReference type="AlphaFoldDB" id="A0A2J6PT73"/>
<dbReference type="SUPFAM" id="SSF103481">
    <property type="entry name" value="Multidrug resistance efflux transporter EmrE"/>
    <property type="match status" value="1"/>
</dbReference>
<feature type="transmembrane region" description="Helical" evidence="6">
    <location>
        <begin position="378"/>
        <end position="404"/>
    </location>
</feature>
<evidence type="ECO:0000259" key="7">
    <source>
        <dbReference type="Pfam" id="PF00892"/>
    </source>
</evidence>
<feature type="transmembrane region" description="Helical" evidence="6">
    <location>
        <begin position="416"/>
        <end position="432"/>
    </location>
</feature>
<keyword evidence="3 6" id="KW-1133">Transmembrane helix</keyword>
<keyword evidence="4 6" id="KW-0472">Membrane</keyword>
<dbReference type="EMBL" id="KZ613501">
    <property type="protein sequence ID" value="PMD17235.1"/>
    <property type="molecule type" value="Genomic_DNA"/>
</dbReference>
<feature type="transmembrane region" description="Helical" evidence="6">
    <location>
        <begin position="289"/>
        <end position="311"/>
    </location>
</feature>
<keyword evidence="10" id="KW-1185">Reference proteome</keyword>
<dbReference type="Pfam" id="PF00892">
    <property type="entry name" value="EamA"/>
    <property type="match status" value="1"/>
</dbReference>
<protein>
    <submittedName>
        <fullName evidence="9">Uncharacterized protein</fullName>
    </submittedName>
</protein>
<dbReference type="PANTHER" id="PTHR23051">
    <property type="entry name" value="SOLUTE CARRIER FAMILY 35, MEMBER F5"/>
    <property type="match status" value="1"/>
</dbReference>
<feature type="region of interest" description="Disordered" evidence="5">
    <location>
        <begin position="16"/>
        <end position="39"/>
    </location>
</feature>
<keyword evidence="2 6" id="KW-0812">Transmembrane</keyword>
<feature type="transmembrane region" description="Helical" evidence="6">
    <location>
        <begin position="252"/>
        <end position="269"/>
    </location>
</feature>
<evidence type="ECO:0000313" key="9">
    <source>
        <dbReference type="EMBL" id="PMD17235.1"/>
    </source>
</evidence>
<feature type="transmembrane region" description="Helical" evidence="6">
    <location>
        <begin position="62"/>
        <end position="84"/>
    </location>
</feature>
<feature type="transmembrane region" description="Helical" evidence="6">
    <location>
        <begin position="323"/>
        <end position="347"/>
    </location>
</feature>
<feature type="domain" description="EamA" evidence="7">
    <location>
        <begin position="202"/>
        <end position="267"/>
    </location>
</feature>
<dbReference type="Proteomes" id="UP000235672">
    <property type="component" value="Unassembled WGS sequence"/>
</dbReference>
<evidence type="ECO:0000256" key="2">
    <source>
        <dbReference type="ARBA" id="ARBA00022692"/>
    </source>
</evidence>
<comment type="subcellular location">
    <subcellularLocation>
        <location evidence="1">Membrane</location>
        <topology evidence="1">Multi-pass membrane protein</topology>
    </subcellularLocation>
</comment>
<evidence type="ECO:0000259" key="8">
    <source>
        <dbReference type="Pfam" id="PF13127"/>
    </source>
</evidence>
<dbReference type="InterPro" id="IPR025016">
    <property type="entry name" value="DUF3955"/>
</dbReference>
<proteinExistence type="predicted"/>
<feature type="compositionally biased region" description="Polar residues" evidence="5">
    <location>
        <begin position="19"/>
        <end position="38"/>
    </location>
</feature>
<evidence type="ECO:0000313" key="10">
    <source>
        <dbReference type="Proteomes" id="UP000235672"/>
    </source>
</evidence>
<gene>
    <name evidence="9" type="ORF">NA56DRAFT_632365</name>
</gene>
<dbReference type="InterPro" id="IPR037185">
    <property type="entry name" value="EmrE-like"/>
</dbReference>
<evidence type="ECO:0000256" key="5">
    <source>
        <dbReference type="SAM" id="MobiDB-lite"/>
    </source>
</evidence>
<dbReference type="Pfam" id="PF13127">
    <property type="entry name" value="DUF3955"/>
    <property type="match status" value="1"/>
</dbReference>
<reference evidence="9 10" key="1">
    <citation type="submission" date="2016-05" db="EMBL/GenBank/DDBJ databases">
        <title>A degradative enzymes factory behind the ericoid mycorrhizal symbiosis.</title>
        <authorList>
            <consortium name="DOE Joint Genome Institute"/>
            <person name="Martino E."/>
            <person name="Morin E."/>
            <person name="Grelet G."/>
            <person name="Kuo A."/>
            <person name="Kohler A."/>
            <person name="Daghino S."/>
            <person name="Barry K."/>
            <person name="Choi C."/>
            <person name="Cichocki N."/>
            <person name="Clum A."/>
            <person name="Copeland A."/>
            <person name="Hainaut M."/>
            <person name="Haridas S."/>
            <person name="Labutti K."/>
            <person name="Lindquist E."/>
            <person name="Lipzen A."/>
            <person name="Khouja H.-R."/>
            <person name="Murat C."/>
            <person name="Ohm R."/>
            <person name="Olson A."/>
            <person name="Spatafora J."/>
            <person name="Veneault-Fourrey C."/>
            <person name="Henrissat B."/>
            <person name="Grigoriev I."/>
            <person name="Martin F."/>
            <person name="Perotto S."/>
        </authorList>
    </citation>
    <scope>NUCLEOTIDE SEQUENCE [LARGE SCALE GENOMIC DNA]</scope>
    <source>
        <strain evidence="9 10">UAMH 7357</strain>
    </source>
</reference>
<dbReference type="InterPro" id="IPR000620">
    <property type="entry name" value="EamA_dom"/>
</dbReference>
<sequence length="457" mass="50237">MSAREPPVTVSLAERFTSGEPSLSAPSHHTRRSGSSIRSAAKNKGLRAHIGLETVARRTLGIVLLFITVLLFTTSSFLGSYVFADNTFSKPFFVTFLNTSCFAFSLIPIFLRIAHKHGWRKIGLSAVSYWQGRVKGYQSLKSKARQENNGYEDTPSEESSDTRLLVDDDIETVQLSRISTNASKDPNAVLSVRETTWLSLEFCLLWFAPNYLVTACLEYTSVASFTVLTSTSSIWTLLFGAIFGIERFSVKKFIGVLASLIGIILISSVDLAGDNDDNRGKFPHKSPQQIAIGDAMAFVSAVLYGMYAIVIKSRIDNEDRVNMPLFFGMTGLLNLIFLWPGFLILHYTGVENFELPQTGKIWTIVLLNSAASLIGDYAGAYAILLTTPLVFSVGLSLTIPLSLIGQMALSQQYSSALYWVGACIVLLSFLFINHESHDADEASAAAMYEAHEHEGTI</sequence>
<dbReference type="GO" id="GO:0000329">
    <property type="term" value="C:fungal-type vacuole membrane"/>
    <property type="evidence" value="ECO:0007669"/>
    <property type="project" value="TreeGrafter"/>
</dbReference>
<feature type="domain" description="DUF3955" evidence="8">
    <location>
        <begin position="59"/>
        <end position="110"/>
    </location>
</feature>
<name>A0A2J6PT73_9HELO</name>
<evidence type="ECO:0000256" key="1">
    <source>
        <dbReference type="ARBA" id="ARBA00004141"/>
    </source>
</evidence>
<feature type="region of interest" description="Disordered" evidence="5">
    <location>
        <begin position="141"/>
        <end position="161"/>
    </location>
</feature>
<evidence type="ECO:0000256" key="3">
    <source>
        <dbReference type="ARBA" id="ARBA00022989"/>
    </source>
</evidence>